<gene>
    <name evidence="2" type="primary">88</name>
    <name evidence="2" type="ORF">SEA_MOLLYMUR_88</name>
</gene>
<sequence>MGWMKVDDRFHSSHKLNAIPARQRFQAAGLWVIAGSWASSQETDGEVPMYMLKQWGATAKTAEALVLAGLWSRTQDGFRFCSWLDYNPSKADTAARRAANAERKRLAREAKAAKRAGQRVGEENVPADTPETVPSIPTRPDPTRPDPTPLDTYVSREEPSETPPSSESPAPSGAEDHAAESSEPEAPMAAAEAAKPKPRKSPKYPDPNPELDGAFDEFWSAYPRRSGKRDARGRYEEAISRGATVEDLLAGAQRYRDDPSRSEKFTKLPTTWLNQDCYLDETRPADRPATTGPLQGGQLAQALMSGGSRAPVVQPGQFEALRGNEGAA</sequence>
<dbReference type="EMBL" id="MK977705">
    <property type="protein sequence ID" value="QDF15448.1"/>
    <property type="molecule type" value="Genomic_DNA"/>
</dbReference>
<feature type="compositionally biased region" description="Low complexity" evidence="1">
    <location>
        <begin position="184"/>
        <end position="193"/>
    </location>
</feature>
<protein>
    <submittedName>
        <fullName evidence="2">Uncharacterized protein</fullName>
    </submittedName>
</protein>
<evidence type="ECO:0000256" key="1">
    <source>
        <dbReference type="SAM" id="MobiDB-lite"/>
    </source>
</evidence>
<feature type="region of interest" description="Disordered" evidence="1">
    <location>
        <begin position="303"/>
        <end position="328"/>
    </location>
</feature>
<dbReference type="Proteomes" id="UP000319811">
    <property type="component" value="Segment"/>
</dbReference>
<organism evidence="2 3">
    <name type="scientific">Gordonia phage Mollymur</name>
    <dbReference type="NCBI Taxonomy" id="2590895"/>
    <lineage>
        <taxon>Viruses</taxon>
        <taxon>Duplodnaviria</taxon>
        <taxon>Heunggongvirae</taxon>
        <taxon>Uroviricota</taxon>
        <taxon>Caudoviricetes</taxon>
        <taxon>Mollymurvirus</taxon>
        <taxon>Mollymurvirus mollymur</taxon>
    </lineage>
</organism>
<accession>A0A4Y6EA39</accession>
<keyword evidence="3" id="KW-1185">Reference proteome</keyword>
<evidence type="ECO:0000313" key="3">
    <source>
        <dbReference type="Proteomes" id="UP000319811"/>
    </source>
</evidence>
<dbReference type="RefSeq" id="YP_010667059.1">
    <property type="nucleotide sequence ID" value="NC_070948.1"/>
</dbReference>
<evidence type="ECO:0000313" key="2">
    <source>
        <dbReference type="EMBL" id="QDF15448.1"/>
    </source>
</evidence>
<proteinExistence type="predicted"/>
<feature type="compositionally biased region" description="Low complexity" evidence="1">
    <location>
        <begin position="163"/>
        <end position="173"/>
    </location>
</feature>
<feature type="compositionally biased region" description="Pro residues" evidence="1">
    <location>
        <begin position="137"/>
        <end position="148"/>
    </location>
</feature>
<dbReference type="GeneID" id="77943171"/>
<name>A0A4Y6EA39_9CAUD</name>
<feature type="compositionally biased region" description="Basic and acidic residues" evidence="1">
    <location>
        <begin position="93"/>
        <end position="112"/>
    </location>
</feature>
<dbReference type="KEGG" id="vg:77943171"/>
<reference evidence="2 3" key="1">
    <citation type="submission" date="2019-05" db="EMBL/GenBank/DDBJ databases">
        <authorList>
            <person name="Murphy M.E."/>
            <person name="Alvaro L.E."/>
            <person name="Baker K.N."/>
            <person name="Baxter I.S."/>
            <person name="Brown M.R."/>
            <person name="Driscoll K.D."/>
            <person name="Elrubaie J.M."/>
            <person name="Feith S.L."/>
            <person name="Indihar D.F."/>
            <person name="Knoch V.T."/>
            <person name="Koirtyohann K.M."/>
            <person name="Kratz M.A."/>
            <person name="Lear A.H."/>
            <person name="Lindblom K.E."/>
            <person name="Marcus E.R."/>
            <person name="Sensor R."/>
            <person name="Sherman S.J."/>
            <person name="Swift V.R."/>
            <person name="White K.E."/>
            <person name="Wills S.J."/>
            <person name="Gatt S.M."/>
            <person name="Lohbauer S.A."/>
            <person name="Power T.R."/>
            <person name="Rosales K.A."/>
            <person name="Sisson B.M."/>
            <person name="Isern S."/>
            <person name="Michael S.F."/>
            <person name="Monti D.L."/>
            <person name="Garlena R.A."/>
            <person name="Russell D.A."/>
            <person name="Pope W.H."/>
            <person name="Jacobs-Sera D."/>
            <person name="Hatfull G.F."/>
        </authorList>
    </citation>
    <scope>NUCLEOTIDE SEQUENCE [LARGE SCALE GENOMIC DNA]</scope>
</reference>
<feature type="region of interest" description="Disordered" evidence="1">
    <location>
        <begin position="91"/>
        <end position="233"/>
    </location>
</feature>